<keyword evidence="5 7" id="KW-1133">Transmembrane helix</keyword>
<proteinExistence type="inferred from homology"/>
<dbReference type="RefSeq" id="WP_261759349.1">
    <property type="nucleotide sequence ID" value="NZ_CP104562.2"/>
</dbReference>
<keyword evidence="6 7" id="KW-0472">Membrane</keyword>
<dbReference type="PANTHER" id="PTHR30065">
    <property type="entry name" value="FLAGELLAR BIOSYNTHETIC PROTEIN FLIR"/>
    <property type="match status" value="1"/>
</dbReference>
<evidence type="ECO:0000256" key="6">
    <source>
        <dbReference type="ARBA" id="ARBA00023136"/>
    </source>
</evidence>
<feature type="transmembrane region" description="Helical" evidence="7">
    <location>
        <begin position="40"/>
        <end position="58"/>
    </location>
</feature>
<dbReference type="NCBIfam" id="TIGR01401">
    <property type="entry name" value="fliR_like_III"/>
    <property type="match status" value="1"/>
</dbReference>
<evidence type="ECO:0000256" key="7">
    <source>
        <dbReference type="RuleBase" id="RU362072"/>
    </source>
</evidence>
<dbReference type="PRINTS" id="PR00953">
    <property type="entry name" value="TYPE3IMRPROT"/>
</dbReference>
<evidence type="ECO:0000256" key="2">
    <source>
        <dbReference type="ARBA" id="ARBA00009772"/>
    </source>
</evidence>
<dbReference type="InterPro" id="IPR002010">
    <property type="entry name" value="T3SS_IM_R"/>
</dbReference>
<dbReference type="EMBL" id="CP104562">
    <property type="protein sequence ID" value="UXH79529.1"/>
    <property type="molecule type" value="Genomic_DNA"/>
</dbReference>
<protein>
    <submittedName>
        <fullName evidence="8">Type III secretion system export apparatus subunit SctT</fullName>
    </submittedName>
</protein>
<accession>A0ABY6B2T1</accession>
<comment type="subcellular location">
    <subcellularLocation>
        <location evidence="1 7">Cell membrane</location>
        <topology evidence="1 7">Multi-pass membrane protein</topology>
    </subcellularLocation>
</comment>
<organism evidence="8 9">
    <name type="scientific">Roseateles amylovorans</name>
    <dbReference type="NCBI Taxonomy" id="2978473"/>
    <lineage>
        <taxon>Bacteria</taxon>
        <taxon>Pseudomonadati</taxon>
        <taxon>Pseudomonadota</taxon>
        <taxon>Betaproteobacteria</taxon>
        <taxon>Burkholderiales</taxon>
        <taxon>Sphaerotilaceae</taxon>
        <taxon>Roseateles</taxon>
    </lineage>
</organism>
<sequence length="263" mass="28103">MPFTSPDLILLAQALGLALARVVGLILFVPFLTRQQTNGLIRSAICLAWSLPTAWALWPTLVDHPISMPLTVAYALKEAVLGALLGMLVATPFWAVRGMGTLIDNQRGANAAQQVNPSLQADATLLGELSERALVALLIQWGMLQTMWSVLIDSYSAWSIMQLLPDLGPAARESILQALAGSVTDALLLAAPALLLLLLIELALAITSTAVQGFDVYSSAMAVKTLMALLILMLTAPSVFQHAGENALGWWSEGLRDALGLRR</sequence>
<dbReference type="PANTHER" id="PTHR30065:SF1">
    <property type="entry name" value="SURFACE PRESENTATION OF ANTIGENS PROTEIN SPAR"/>
    <property type="match status" value="1"/>
</dbReference>
<dbReference type="Proteomes" id="UP001064933">
    <property type="component" value="Chromosome"/>
</dbReference>
<name>A0ABY6B2T1_9BURK</name>
<comment type="similarity">
    <text evidence="2 7">Belongs to the FliR/MopE/SpaR family.</text>
</comment>
<keyword evidence="3 7" id="KW-1003">Cell membrane</keyword>
<evidence type="ECO:0000256" key="3">
    <source>
        <dbReference type="ARBA" id="ARBA00022475"/>
    </source>
</evidence>
<evidence type="ECO:0000313" key="8">
    <source>
        <dbReference type="EMBL" id="UXH79529.1"/>
    </source>
</evidence>
<evidence type="ECO:0000256" key="1">
    <source>
        <dbReference type="ARBA" id="ARBA00004651"/>
    </source>
</evidence>
<evidence type="ECO:0000256" key="5">
    <source>
        <dbReference type="ARBA" id="ARBA00022989"/>
    </source>
</evidence>
<comment type="caution">
    <text evidence="7">Lacks conserved residue(s) required for the propagation of feature annotation.</text>
</comment>
<keyword evidence="9" id="KW-1185">Reference proteome</keyword>
<feature type="transmembrane region" description="Helical" evidence="7">
    <location>
        <begin position="186"/>
        <end position="210"/>
    </location>
</feature>
<reference evidence="8" key="1">
    <citation type="submission" date="2022-10" db="EMBL/GenBank/DDBJ databases">
        <title>Characterization and whole genome sequencing of a new Roseateles species, isolated from fresh water.</title>
        <authorList>
            <person name="Guliayeva D.Y."/>
            <person name="Akhremchuk A.E."/>
            <person name="Sikolenko M.A."/>
            <person name="Valentovich L.N."/>
            <person name="Sidarenka A.V."/>
        </authorList>
    </citation>
    <scope>NUCLEOTIDE SEQUENCE</scope>
    <source>
        <strain evidence="8">BIM B-1768</strain>
    </source>
</reference>
<dbReference type="InterPro" id="IPR006304">
    <property type="entry name" value="T3SS_SpaR/YscT"/>
</dbReference>
<evidence type="ECO:0000313" key="9">
    <source>
        <dbReference type="Proteomes" id="UP001064933"/>
    </source>
</evidence>
<feature type="transmembrane region" description="Helical" evidence="7">
    <location>
        <begin position="216"/>
        <end position="236"/>
    </location>
</feature>
<keyword evidence="4 7" id="KW-0812">Transmembrane</keyword>
<dbReference type="Pfam" id="PF01311">
    <property type="entry name" value="Bac_export_1"/>
    <property type="match status" value="1"/>
</dbReference>
<gene>
    <name evidence="8" type="primary">sctT</name>
    <name evidence="8" type="ORF">N4261_06290</name>
</gene>
<feature type="transmembrane region" description="Helical" evidence="7">
    <location>
        <begin position="79"/>
        <end position="96"/>
    </location>
</feature>
<evidence type="ECO:0000256" key="4">
    <source>
        <dbReference type="ARBA" id="ARBA00022692"/>
    </source>
</evidence>